<evidence type="ECO:0000259" key="6">
    <source>
        <dbReference type="SMART" id="SM00449"/>
    </source>
</evidence>
<feature type="compositionally biased region" description="Pro residues" evidence="5">
    <location>
        <begin position="1"/>
        <end position="12"/>
    </location>
</feature>
<reference evidence="7" key="1">
    <citation type="journal article" date="2020" name="Stud. Mycol.">
        <title>101 Dothideomycetes genomes: a test case for predicting lifestyles and emergence of pathogens.</title>
        <authorList>
            <person name="Haridas S."/>
            <person name="Albert R."/>
            <person name="Binder M."/>
            <person name="Bloem J."/>
            <person name="Labutti K."/>
            <person name="Salamov A."/>
            <person name="Andreopoulos B."/>
            <person name="Baker S."/>
            <person name="Barry K."/>
            <person name="Bills G."/>
            <person name="Bluhm B."/>
            <person name="Cannon C."/>
            <person name="Castanera R."/>
            <person name="Culley D."/>
            <person name="Daum C."/>
            <person name="Ezra D."/>
            <person name="Gonzalez J."/>
            <person name="Henrissat B."/>
            <person name="Kuo A."/>
            <person name="Liang C."/>
            <person name="Lipzen A."/>
            <person name="Lutzoni F."/>
            <person name="Magnuson J."/>
            <person name="Mondo S."/>
            <person name="Nolan M."/>
            <person name="Ohm R."/>
            <person name="Pangilinan J."/>
            <person name="Park H.-J."/>
            <person name="Ramirez L."/>
            <person name="Alfaro M."/>
            <person name="Sun H."/>
            <person name="Tritt A."/>
            <person name="Yoshinaga Y."/>
            <person name="Zwiers L.-H."/>
            <person name="Turgeon B."/>
            <person name="Goodwin S."/>
            <person name="Spatafora J."/>
            <person name="Crous P."/>
            <person name="Grigoriev I."/>
        </authorList>
    </citation>
    <scope>NUCLEOTIDE SEQUENCE</scope>
    <source>
        <strain evidence="7">CBS 130266</strain>
    </source>
</reference>
<dbReference type="SMART" id="SM00449">
    <property type="entry name" value="SPRY"/>
    <property type="match status" value="1"/>
</dbReference>
<comment type="subcellular location">
    <subcellularLocation>
        <location evidence="1">Membrane</location>
    </subcellularLocation>
</comment>
<evidence type="ECO:0000256" key="4">
    <source>
        <dbReference type="ARBA" id="ARBA00023136"/>
    </source>
</evidence>
<dbReference type="CDD" id="cd12910">
    <property type="entry name" value="SPRY_SSH4_like"/>
    <property type="match status" value="1"/>
</dbReference>
<organism evidence="7 8">
    <name type="scientific">Tothia fuscella</name>
    <dbReference type="NCBI Taxonomy" id="1048955"/>
    <lineage>
        <taxon>Eukaryota</taxon>
        <taxon>Fungi</taxon>
        <taxon>Dikarya</taxon>
        <taxon>Ascomycota</taxon>
        <taxon>Pezizomycotina</taxon>
        <taxon>Dothideomycetes</taxon>
        <taxon>Pleosporomycetidae</taxon>
        <taxon>Venturiales</taxon>
        <taxon>Cylindrosympodiaceae</taxon>
        <taxon>Tothia</taxon>
    </lineage>
</organism>
<sequence length="327" mass="35906">MSYQPPSGPPPIYGSSSGYASPPGPPPNHDKAPSIDNAPPPYHDWTVIPDTSTLPPPPALSHDFSTGANATGDEAERGRTWCFLFPLWSPRPMSSEQLQAARAQNHTLIKAETYVGDLLQHNPGPGIWKCWTFAGCKDSLIQTALPNYSAPADSPMVTGRSKMIYFEIKIHSVGRQGPPPSPPETADAGVAIGFFAPPYPSFRLPGWQRGSLGVHSDDGRRYVNNTDGGLDFTQPFLAGQTVGLGMTFSIPRNPPAYDVQENLLDVEVFFTRDGRKQGSWDLHEEMDQDQEGVQGLEGNYDLFPAVGVWGGCDFEIRFQEKDWMYRP</sequence>
<dbReference type="GO" id="GO:0016020">
    <property type="term" value="C:membrane"/>
    <property type="evidence" value="ECO:0007669"/>
    <property type="project" value="UniProtKB-SubCell"/>
</dbReference>
<comment type="caution">
    <text evidence="7">The sequence shown here is derived from an EMBL/GenBank/DDBJ whole genome shotgun (WGS) entry which is preliminary data.</text>
</comment>
<evidence type="ECO:0000256" key="3">
    <source>
        <dbReference type="ARBA" id="ARBA00022989"/>
    </source>
</evidence>
<dbReference type="InterPro" id="IPR035780">
    <property type="entry name" value="SPRY_Ssh4-like"/>
</dbReference>
<accession>A0A9P4NPM9</accession>
<dbReference type="Gene3D" id="2.60.120.920">
    <property type="match status" value="1"/>
</dbReference>
<name>A0A9P4NPM9_9PEZI</name>
<dbReference type="PANTHER" id="PTHR12864">
    <property type="entry name" value="RAN BINDING PROTEIN 9-RELATED"/>
    <property type="match status" value="1"/>
</dbReference>
<evidence type="ECO:0000256" key="5">
    <source>
        <dbReference type="SAM" id="MobiDB-lite"/>
    </source>
</evidence>
<dbReference type="InterPro" id="IPR050618">
    <property type="entry name" value="Ubq-SigPath_Reg"/>
</dbReference>
<dbReference type="EMBL" id="MU007047">
    <property type="protein sequence ID" value="KAF2429406.1"/>
    <property type="molecule type" value="Genomic_DNA"/>
</dbReference>
<keyword evidence="3" id="KW-1133">Transmembrane helix</keyword>
<feature type="domain" description="SPRY" evidence="6">
    <location>
        <begin position="161"/>
        <end position="322"/>
    </location>
</feature>
<dbReference type="InterPro" id="IPR003877">
    <property type="entry name" value="SPRY_dom"/>
</dbReference>
<keyword evidence="8" id="KW-1185">Reference proteome</keyword>
<dbReference type="Proteomes" id="UP000800235">
    <property type="component" value="Unassembled WGS sequence"/>
</dbReference>
<dbReference type="InterPro" id="IPR043136">
    <property type="entry name" value="B30.2/SPRY_sf"/>
</dbReference>
<feature type="non-terminal residue" evidence="7">
    <location>
        <position position="327"/>
    </location>
</feature>
<feature type="region of interest" description="Disordered" evidence="5">
    <location>
        <begin position="1"/>
        <end position="73"/>
    </location>
</feature>
<dbReference type="OrthoDB" id="25503at2759"/>
<evidence type="ECO:0000313" key="7">
    <source>
        <dbReference type="EMBL" id="KAF2429406.1"/>
    </source>
</evidence>
<proteinExistence type="predicted"/>
<evidence type="ECO:0000313" key="8">
    <source>
        <dbReference type="Proteomes" id="UP000800235"/>
    </source>
</evidence>
<protein>
    <recommendedName>
        <fullName evidence="6">SPRY domain-containing protein</fullName>
    </recommendedName>
</protein>
<keyword evidence="2" id="KW-0812">Transmembrane</keyword>
<evidence type="ECO:0000256" key="2">
    <source>
        <dbReference type="ARBA" id="ARBA00022692"/>
    </source>
</evidence>
<gene>
    <name evidence="7" type="ORF">EJ08DRAFT_613947</name>
</gene>
<dbReference type="AlphaFoldDB" id="A0A9P4NPM9"/>
<evidence type="ECO:0000256" key="1">
    <source>
        <dbReference type="ARBA" id="ARBA00004370"/>
    </source>
</evidence>
<keyword evidence="4" id="KW-0472">Membrane</keyword>